<evidence type="ECO:0000256" key="1">
    <source>
        <dbReference type="SAM" id="Phobius"/>
    </source>
</evidence>
<keyword evidence="1" id="KW-0472">Membrane</keyword>
<dbReference type="EMBL" id="CP098502">
    <property type="protein sequence ID" value="UTI63711.1"/>
    <property type="molecule type" value="Genomic_DNA"/>
</dbReference>
<name>A0ABY5DNV3_9ACTN</name>
<accession>A0ABY5DNV3</accession>
<evidence type="ECO:0000313" key="2">
    <source>
        <dbReference type="EMBL" id="UTI63711.1"/>
    </source>
</evidence>
<dbReference type="RefSeq" id="WP_254570435.1">
    <property type="nucleotide sequence ID" value="NZ_CP098502.1"/>
</dbReference>
<proteinExistence type="predicted"/>
<evidence type="ECO:0000313" key="3">
    <source>
        <dbReference type="Proteomes" id="UP001056035"/>
    </source>
</evidence>
<keyword evidence="1" id="KW-1133">Transmembrane helix</keyword>
<organism evidence="2 3">
    <name type="scientific">Paraconexibacter antarcticus</name>
    <dbReference type="NCBI Taxonomy" id="2949664"/>
    <lineage>
        <taxon>Bacteria</taxon>
        <taxon>Bacillati</taxon>
        <taxon>Actinomycetota</taxon>
        <taxon>Thermoleophilia</taxon>
        <taxon>Solirubrobacterales</taxon>
        <taxon>Paraconexibacteraceae</taxon>
        <taxon>Paraconexibacter</taxon>
    </lineage>
</organism>
<gene>
    <name evidence="2" type="ORF">NBH00_20500</name>
</gene>
<feature type="transmembrane region" description="Helical" evidence="1">
    <location>
        <begin position="135"/>
        <end position="152"/>
    </location>
</feature>
<reference evidence="2 3" key="1">
    <citation type="submission" date="2022-06" db="EMBL/GenBank/DDBJ databases">
        <title>Paraconexibacter antarcticus.</title>
        <authorList>
            <person name="Kim C.S."/>
        </authorList>
    </citation>
    <scope>NUCLEOTIDE SEQUENCE [LARGE SCALE GENOMIC DNA]</scope>
    <source>
        <strain evidence="2 3">02-257</strain>
    </source>
</reference>
<keyword evidence="1" id="KW-0812">Transmembrane</keyword>
<feature type="transmembrane region" description="Helical" evidence="1">
    <location>
        <begin position="40"/>
        <end position="69"/>
    </location>
</feature>
<dbReference type="InterPro" id="IPR018729">
    <property type="entry name" value="DUF2269_transmembrane"/>
</dbReference>
<feature type="transmembrane region" description="Helical" evidence="1">
    <location>
        <begin position="81"/>
        <end position="99"/>
    </location>
</feature>
<feature type="transmembrane region" description="Helical" evidence="1">
    <location>
        <begin position="6"/>
        <end position="28"/>
    </location>
</feature>
<keyword evidence="3" id="KW-1185">Reference proteome</keyword>
<protein>
    <submittedName>
        <fullName evidence="2">DUF2269 domain-containing protein</fullName>
    </submittedName>
</protein>
<dbReference type="Pfam" id="PF10027">
    <property type="entry name" value="DUF2269"/>
    <property type="match status" value="1"/>
</dbReference>
<sequence>MSSFHAALFLHLLGVLTVVSGIAVAAVAHASARRAGDVGAVAALLGAARTGVLLAAPGSLILVGGGVWLVHLEHLPWDTHWLDHALVLFGVSLVLGAAGGRTPRQARVLAERLAAAGEPATPELRALLDAPRARIANAASAVAMLGVLWLMVAKPA</sequence>
<dbReference type="Proteomes" id="UP001056035">
    <property type="component" value="Chromosome"/>
</dbReference>